<comment type="caution">
    <text evidence="2">The sequence shown here is derived from an EMBL/GenBank/DDBJ whole genome shotgun (WGS) entry which is preliminary data.</text>
</comment>
<evidence type="ECO:0000313" key="2">
    <source>
        <dbReference type="EMBL" id="MFC0349675.1"/>
    </source>
</evidence>
<name>A0ABV6ICX2_9BURK</name>
<gene>
    <name evidence="2" type="ORF">ACFFJH_07635</name>
</gene>
<sequence length="74" mass="8343">MFLTDDEIRELTRRVHHNVQSKTLSKMGIEHRLRPDGSVAVLRSHVESILSGKSDKKTKMVTEPNWSALNATSA</sequence>
<evidence type="ECO:0000313" key="3">
    <source>
        <dbReference type="Proteomes" id="UP001589844"/>
    </source>
</evidence>
<dbReference type="Proteomes" id="UP001589844">
    <property type="component" value="Unassembled WGS sequence"/>
</dbReference>
<dbReference type="RefSeq" id="WP_390211425.1">
    <property type="nucleotide sequence ID" value="NZ_JBHLXJ010000008.1"/>
</dbReference>
<organism evidence="2 3">
    <name type="scientific">Undibacterium danionis</name>
    <dbReference type="NCBI Taxonomy" id="1812100"/>
    <lineage>
        <taxon>Bacteria</taxon>
        <taxon>Pseudomonadati</taxon>
        <taxon>Pseudomonadota</taxon>
        <taxon>Betaproteobacteria</taxon>
        <taxon>Burkholderiales</taxon>
        <taxon>Oxalobacteraceae</taxon>
        <taxon>Undibacterium</taxon>
    </lineage>
</organism>
<dbReference type="Pfam" id="PF13986">
    <property type="entry name" value="DUF4224"/>
    <property type="match status" value="1"/>
</dbReference>
<accession>A0ABV6ICX2</accession>
<dbReference type="EMBL" id="JBHLXJ010000008">
    <property type="protein sequence ID" value="MFC0349675.1"/>
    <property type="molecule type" value="Genomic_DNA"/>
</dbReference>
<proteinExistence type="predicted"/>
<keyword evidence="3" id="KW-1185">Reference proteome</keyword>
<protein>
    <submittedName>
        <fullName evidence="2">DUF4224 domain-containing protein</fullName>
    </submittedName>
</protein>
<dbReference type="InterPro" id="IPR025319">
    <property type="entry name" value="DUF4224"/>
</dbReference>
<evidence type="ECO:0000259" key="1">
    <source>
        <dbReference type="Pfam" id="PF13986"/>
    </source>
</evidence>
<feature type="domain" description="DUF4224" evidence="1">
    <location>
        <begin position="2"/>
        <end position="46"/>
    </location>
</feature>
<reference evidence="2 3" key="1">
    <citation type="submission" date="2024-09" db="EMBL/GenBank/DDBJ databases">
        <authorList>
            <person name="Sun Q."/>
            <person name="Mori K."/>
        </authorList>
    </citation>
    <scope>NUCLEOTIDE SEQUENCE [LARGE SCALE GENOMIC DNA]</scope>
    <source>
        <strain evidence="2 3">CCM 8677</strain>
    </source>
</reference>